<feature type="signal peptide" evidence="1">
    <location>
        <begin position="1"/>
        <end position="20"/>
    </location>
</feature>
<feature type="chain" id="PRO_5007798143" description="Cobalt-zinc-cadmium resistance protein" evidence="1">
    <location>
        <begin position="21"/>
        <end position="112"/>
    </location>
</feature>
<reference evidence="3" key="1">
    <citation type="submission" date="2016-03" db="EMBL/GenBank/DDBJ databases">
        <authorList>
            <person name="Ma C."/>
            <person name="Zhou S."/>
            <person name="Yang G."/>
        </authorList>
    </citation>
    <scope>NUCLEOTIDE SEQUENCE [LARGE SCALE GENOMIC DNA]</scope>
    <source>
        <strain evidence="3">SgZ-1</strain>
    </source>
</reference>
<dbReference type="EMBL" id="CP014646">
    <property type="protein sequence ID" value="AMO38174.1"/>
    <property type="molecule type" value="Genomic_DNA"/>
</dbReference>
<keyword evidence="1" id="KW-0732">Signal</keyword>
<evidence type="ECO:0008006" key="4">
    <source>
        <dbReference type="Google" id="ProtNLM"/>
    </source>
</evidence>
<gene>
    <name evidence="2" type="ORF">AC731_015265</name>
</gene>
<protein>
    <recommendedName>
        <fullName evidence="4">Cobalt-zinc-cadmium resistance protein</fullName>
    </recommendedName>
</protein>
<sequence>MHRWLAIFFLLLVPLQFASAGLEAYCLESAGFATSHGDHHPHTCQVDEGDEGMKGQLHADCGFCQILASAALLDAGRLPLTGLGHVLVDAGRDFNASALVTEPERPKWRLAA</sequence>
<dbReference type="AlphaFoldDB" id="A0A127K918"/>
<evidence type="ECO:0000313" key="2">
    <source>
        <dbReference type="EMBL" id="AMO38174.1"/>
    </source>
</evidence>
<evidence type="ECO:0000256" key="1">
    <source>
        <dbReference type="SAM" id="SignalP"/>
    </source>
</evidence>
<evidence type="ECO:0000313" key="3">
    <source>
        <dbReference type="Proteomes" id="UP000036902"/>
    </source>
</evidence>
<organism evidence="2 3">
    <name type="scientific">Thauera humireducens</name>
    <dbReference type="NCBI Taxonomy" id="1134435"/>
    <lineage>
        <taxon>Bacteria</taxon>
        <taxon>Pseudomonadati</taxon>
        <taxon>Pseudomonadota</taxon>
        <taxon>Betaproteobacteria</taxon>
        <taxon>Rhodocyclales</taxon>
        <taxon>Zoogloeaceae</taxon>
        <taxon>Thauera</taxon>
    </lineage>
</organism>
<proteinExistence type="predicted"/>
<accession>A0A127K918</accession>
<dbReference type="Proteomes" id="UP000036902">
    <property type="component" value="Chromosome"/>
</dbReference>
<name>A0A127K918_9RHOO</name>
<dbReference type="KEGG" id="thu:AC731_015265"/>
<keyword evidence="3" id="KW-1185">Reference proteome</keyword>
<dbReference type="STRING" id="1134435.AC731_015265"/>